<comment type="subcellular location">
    <subcellularLocation>
        <location evidence="1">Nucleus</location>
    </subcellularLocation>
</comment>
<accession>A0A2X0PC06</accession>
<evidence type="ECO:0000256" key="7">
    <source>
        <dbReference type="ARBA" id="ARBA00023306"/>
    </source>
</evidence>
<dbReference type="GO" id="GO:0003677">
    <property type="term" value="F:DNA binding"/>
    <property type="evidence" value="ECO:0007669"/>
    <property type="project" value="UniProtKB-KW"/>
</dbReference>
<dbReference type="SUPFAM" id="SSF52540">
    <property type="entry name" value="P-loop containing nucleoside triphosphate hydrolases"/>
    <property type="match status" value="1"/>
</dbReference>
<feature type="region of interest" description="Disordered" evidence="9">
    <location>
        <begin position="307"/>
        <end position="334"/>
    </location>
</feature>
<feature type="compositionally biased region" description="Gly residues" evidence="9">
    <location>
        <begin position="325"/>
        <end position="334"/>
    </location>
</feature>
<evidence type="ECO:0000256" key="9">
    <source>
        <dbReference type="SAM" id="MobiDB-lite"/>
    </source>
</evidence>
<dbReference type="PANTHER" id="PTHR46765">
    <property type="entry name" value="P-LOOP CONTAINING NUCLEOSIDE TRIPHOSPHATE HYDROLASES SUPERFAMILY PROTEIN"/>
    <property type="match status" value="1"/>
</dbReference>
<evidence type="ECO:0000256" key="5">
    <source>
        <dbReference type="ARBA" id="ARBA00023125"/>
    </source>
</evidence>
<dbReference type="CDD" id="cd00009">
    <property type="entry name" value="AAA"/>
    <property type="match status" value="1"/>
</dbReference>
<keyword evidence="4" id="KW-0067">ATP-binding</keyword>
<reference evidence="11 12" key="1">
    <citation type="submission" date="2016-11" db="EMBL/GenBank/DDBJ databases">
        <authorList>
            <person name="Jaros S."/>
            <person name="Januszkiewicz K."/>
            <person name="Wedrychowicz H."/>
        </authorList>
    </citation>
    <scope>NUCLEOTIDE SEQUENCE [LARGE SCALE GENOMIC DNA]</scope>
</reference>
<dbReference type="AlphaFoldDB" id="A0A2X0PC06"/>
<dbReference type="InterPro" id="IPR047854">
    <property type="entry name" value="RFC_lid"/>
</dbReference>
<dbReference type="InterPro" id="IPR053016">
    <property type="entry name" value="CTF18-RFC_complex"/>
</dbReference>
<keyword evidence="7" id="KW-0131">Cell cycle</keyword>
<dbReference type="GO" id="GO:0005634">
    <property type="term" value="C:nucleus"/>
    <property type="evidence" value="ECO:0007669"/>
    <property type="project" value="UniProtKB-SubCell"/>
</dbReference>
<dbReference type="Gene3D" id="3.40.50.300">
    <property type="entry name" value="P-loop containing nucleotide triphosphate hydrolases"/>
    <property type="match status" value="1"/>
</dbReference>
<name>A0A2X0PC06_9BASI</name>
<dbReference type="GO" id="GO:0016887">
    <property type="term" value="F:ATP hydrolysis activity"/>
    <property type="evidence" value="ECO:0007669"/>
    <property type="project" value="InterPro"/>
</dbReference>
<dbReference type="Pfam" id="PF00004">
    <property type="entry name" value="AAA"/>
    <property type="match status" value="1"/>
</dbReference>
<gene>
    <name evidence="11" type="primary">BQ5605_C031g10956</name>
    <name evidence="11" type="ORF">BQ5605_C031G10956</name>
</gene>
<evidence type="ECO:0000256" key="8">
    <source>
        <dbReference type="ARBA" id="ARBA00043975"/>
    </source>
</evidence>
<evidence type="ECO:0000259" key="10">
    <source>
        <dbReference type="SMART" id="SM00382"/>
    </source>
</evidence>
<keyword evidence="3" id="KW-0547">Nucleotide-binding</keyword>
<protein>
    <submittedName>
        <fullName evidence="11">BQ5605_C031g10956 protein</fullName>
    </submittedName>
</protein>
<evidence type="ECO:0000256" key="1">
    <source>
        <dbReference type="ARBA" id="ARBA00004123"/>
    </source>
</evidence>
<dbReference type="SMART" id="SM00382">
    <property type="entry name" value="AAA"/>
    <property type="match status" value="1"/>
</dbReference>
<evidence type="ECO:0000256" key="6">
    <source>
        <dbReference type="ARBA" id="ARBA00023242"/>
    </source>
</evidence>
<evidence type="ECO:0000313" key="12">
    <source>
        <dbReference type="Proteomes" id="UP000249464"/>
    </source>
</evidence>
<dbReference type="EMBL" id="FQNC01000068">
    <property type="protein sequence ID" value="SGZ06610.1"/>
    <property type="molecule type" value="Genomic_DNA"/>
</dbReference>
<evidence type="ECO:0000256" key="4">
    <source>
        <dbReference type="ARBA" id="ARBA00022840"/>
    </source>
</evidence>
<evidence type="ECO:0000256" key="2">
    <source>
        <dbReference type="ARBA" id="ARBA00022705"/>
    </source>
</evidence>
<comment type="similarity">
    <text evidence="8">Belongs to the activator 1 small subunits family. CTF18 subfamily.</text>
</comment>
<keyword evidence="12" id="KW-1185">Reference proteome</keyword>
<evidence type="ECO:0000256" key="3">
    <source>
        <dbReference type="ARBA" id="ARBA00022741"/>
    </source>
</evidence>
<dbReference type="STRING" id="796604.A0A2X0PC06"/>
<dbReference type="Proteomes" id="UP000249464">
    <property type="component" value="Unassembled WGS sequence"/>
</dbReference>
<feature type="compositionally biased region" description="Basic and acidic residues" evidence="9">
    <location>
        <begin position="43"/>
        <end position="60"/>
    </location>
</feature>
<dbReference type="InterPro" id="IPR003593">
    <property type="entry name" value="AAA+_ATPase"/>
</dbReference>
<dbReference type="PANTHER" id="PTHR46765:SF1">
    <property type="entry name" value="P-LOOP CONTAINING NUCLEOSIDE TRIPHOSPHATE HYDROLASES SUPERFAMILY PROTEIN"/>
    <property type="match status" value="1"/>
</dbReference>
<dbReference type="GO" id="GO:0006260">
    <property type="term" value="P:DNA replication"/>
    <property type="evidence" value="ECO:0007669"/>
    <property type="project" value="UniProtKB-KW"/>
</dbReference>
<organism evidence="11 12">
    <name type="scientific">Microbotryum silenes-dioicae</name>
    <dbReference type="NCBI Taxonomy" id="796604"/>
    <lineage>
        <taxon>Eukaryota</taxon>
        <taxon>Fungi</taxon>
        <taxon>Dikarya</taxon>
        <taxon>Basidiomycota</taxon>
        <taxon>Pucciniomycotina</taxon>
        <taxon>Microbotryomycetes</taxon>
        <taxon>Microbotryales</taxon>
        <taxon>Microbotryaceae</taxon>
        <taxon>Microbotryum</taxon>
    </lineage>
</organism>
<dbReference type="InterPro" id="IPR027417">
    <property type="entry name" value="P-loop_NTPase"/>
</dbReference>
<keyword evidence="5" id="KW-0238">DNA-binding</keyword>
<feature type="compositionally biased region" description="Polar residues" evidence="9">
    <location>
        <begin position="61"/>
        <end position="72"/>
    </location>
</feature>
<feature type="compositionally biased region" description="Polar residues" evidence="9">
    <location>
        <begin position="32"/>
        <end position="41"/>
    </location>
</feature>
<feature type="domain" description="AAA+ ATPase" evidence="10">
    <location>
        <begin position="353"/>
        <end position="507"/>
    </location>
</feature>
<dbReference type="CDD" id="cd18140">
    <property type="entry name" value="HLD_clamp_RFC"/>
    <property type="match status" value="1"/>
</dbReference>
<dbReference type="GO" id="GO:0005524">
    <property type="term" value="F:ATP binding"/>
    <property type="evidence" value="ECO:0007669"/>
    <property type="project" value="UniProtKB-KW"/>
</dbReference>
<dbReference type="Gene3D" id="1.10.8.60">
    <property type="match status" value="1"/>
</dbReference>
<feature type="region of interest" description="Disordered" evidence="9">
    <location>
        <begin position="17"/>
        <end position="85"/>
    </location>
</feature>
<evidence type="ECO:0000313" key="11">
    <source>
        <dbReference type="EMBL" id="SGZ06610.1"/>
    </source>
</evidence>
<dbReference type="InterPro" id="IPR003959">
    <property type="entry name" value="ATPase_AAA_core"/>
</dbReference>
<keyword evidence="6" id="KW-0539">Nucleus</keyword>
<sequence length="965" mass="106736">MIFEADPDFEDAVALAEAEEEEQQRPRASQMVAGSSTSLWNETRVDASDANELDRVRSEDATNGNGIGQQYSLMGVGEGSSLGKGKTTRFEEEDGFGAMDEDEVEAVGEFGSGRAAAAYPSINSPPPTVAVPPMAPRTSSLTHDYTTPFSDLTNVNLSLSRPGYLETVPVSATTLEGKTVRFGRRKKLEMYQYTPQAKKEDAEALERLAHSMLETPYHRMVEQIQQEHILARKQLEADATNAHLVQDVGMNPPETTLWTDRYKPKRFTDLLGDERMLDLLQQRIHRSALLWLKEWDQCVFKNHHGKNNAAAELRKERRKKRAREGGFGGAGAGKDGGVGEGGMVYSDPYGRPQEKVMLLCGPPGLGKTTLAYVLAQQAGYQVLEVNASDDRTGKVVEDRIRNALESTALTMDGRLKGNKPTCVIIDEVDGAGGGGESSFVRTLVKLVNEGSSNRKYRGKGKKDRPLLRPIICICNDLYAPTLRPLRPMAKIVRFSAPTNTMLVKRLRTICDEEGLGADSKNLTMLAEVAEGDLRSCLNTLQVGGHGNSTSVCFCAREIGWLMSRGFSPPQFIKRRSTHVDEKAIRSTIVGLKDTGTSATQVIDRLFKKPPRKKGGGNSDDRFVNRITRDVQTCGEYEKISQGCFENYLSAKQLTDTWPRINEALDWLFLYDRLDGRLRSDRDYELLGYVPYAFAPWYKLFSSHSTIPLEFPKADYEAYLKRIAHQEIVQTFSSQLPQGLKSLFTGPNVSAELLPLLNRILSPELKPINSQLIKAEDRVVLIKLVNTMLGLGLAFVLDKNEEGQLMYKLEPPIDVFVHFEGKRATDIAASRYAVRHLVTREMEAEVIRRSERHGAAAATKTTAGDILAAYNAKPNAANGAASGVKEAIDFFGRAIVAKPVAASEGPQGKVSSNLILCPRYSITNKLHVPLPANFVVQPRAIKAVYRFHEGFSNAVRTTKRVADFLV</sequence>
<keyword evidence="2" id="KW-0235">DNA replication</keyword>
<proteinExistence type="inferred from homology"/>